<dbReference type="InterPro" id="IPR000709">
    <property type="entry name" value="Leu_Ile_Val-bd"/>
</dbReference>
<gene>
    <name evidence="7" type="ORF">CEJ45_22350</name>
</gene>
<sequence>MGRSWHAVAVWCGRLAWGLACCLQVALAAENGVTAKEIVLGQSAPLTGPAAEVGRDFQEGARTYFAQVNARGGVHGRRVRLLSLDDRYEPERTLANAQQLIWRDKVFALFGFSGTPTVLAALPAIREAGIPLIAPHTGASALREPFNRLIFHVRASYEQETDFLLRQLQGTGRLRVAVFYQDDELGRALLENLRQRAAVYGLTVVGSLPIARNTDAVDAAAEQFMQLRPDVVIQAVSYQPAAALILRMRAAGYLGGFSHYSFVGSHSLAARLKQGGVGTEITQVVPFPNKARLPIVYEYQKAVERQGGAGWNFVGLEGYIAARVLVEGLRRAGPQLTRAGLIRALESITPANYDGGGFSLHFSRNDHSGSDFVDLTAIGSGGRFIN</sequence>
<dbReference type="RefSeq" id="WP_088757251.1">
    <property type="nucleotide sequence ID" value="NZ_NJGV01000028.1"/>
</dbReference>
<comment type="caution">
    <text evidence="7">The sequence shown here is derived from an EMBL/GenBank/DDBJ whole genome shotgun (WGS) entry which is preliminary data.</text>
</comment>
<feature type="signal peptide" evidence="5">
    <location>
        <begin position="1"/>
        <end position="28"/>
    </location>
</feature>
<feature type="chain" id="PRO_5013075993" evidence="5">
    <location>
        <begin position="29"/>
        <end position="386"/>
    </location>
</feature>
<dbReference type="CDD" id="cd06326">
    <property type="entry name" value="PBP1_ABC_ligand_binding-like"/>
    <property type="match status" value="1"/>
</dbReference>
<dbReference type="Proteomes" id="UP000214747">
    <property type="component" value="Unassembled WGS sequence"/>
</dbReference>
<dbReference type="Pfam" id="PF13458">
    <property type="entry name" value="Peripla_BP_6"/>
    <property type="match status" value="1"/>
</dbReference>
<organism evidence="7 8">
    <name type="scientific">Herbaspirillum aquaticum</name>
    <dbReference type="NCBI Taxonomy" id="568783"/>
    <lineage>
        <taxon>Bacteria</taxon>
        <taxon>Pseudomonadati</taxon>
        <taxon>Pseudomonadota</taxon>
        <taxon>Betaproteobacteria</taxon>
        <taxon>Burkholderiales</taxon>
        <taxon>Oxalobacteraceae</taxon>
        <taxon>Herbaspirillum</taxon>
    </lineage>
</organism>
<dbReference type="InterPro" id="IPR028081">
    <property type="entry name" value="Leu-bd"/>
</dbReference>
<dbReference type="GO" id="GO:0006865">
    <property type="term" value="P:amino acid transport"/>
    <property type="evidence" value="ECO:0007669"/>
    <property type="project" value="UniProtKB-KW"/>
</dbReference>
<keyword evidence="4" id="KW-0029">Amino-acid transport</keyword>
<accession>A0A225SSC9</accession>
<comment type="similarity">
    <text evidence="1">Belongs to the leucine-binding protein family.</text>
</comment>
<evidence type="ECO:0000313" key="8">
    <source>
        <dbReference type="Proteomes" id="UP000214747"/>
    </source>
</evidence>
<name>A0A225SSC9_9BURK</name>
<dbReference type="PRINTS" id="PR00337">
    <property type="entry name" value="LEUILEVALBP"/>
</dbReference>
<evidence type="ECO:0000256" key="1">
    <source>
        <dbReference type="ARBA" id="ARBA00010062"/>
    </source>
</evidence>
<protein>
    <submittedName>
        <fullName evidence="7">Branched-chain amino acid ABC transporter substrate-binding protein</fullName>
    </submittedName>
</protein>
<evidence type="ECO:0000256" key="5">
    <source>
        <dbReference type="SAM" id="SignalP"/>
    </source>
</evidence>
<evidence type="ECO:0000256" key="4">
    <source>
        <dbReference type="ARBA" id="ARBA00022970"/>
    </source>
</evidence>
<dbReference type="PANTHER" id="PTHR47235:SF1">
    <property type="entry name" value="BLR6548 PROTEIN"/>
    <property type="match status" value="1"/>
</dbReference>
<dbReference type="SUPFAM" id="SSF53822">
    <property type="entry name" value="Periplasmic binding protein-like I"/>
    <property type="match status" value="1"/>
</dbReference>
<evidence type="ECO:0000259" key="6">
    <source>
        <dbReference type="Pfam" id="PF13458"/>
    </source>
</evidence>
<keyword evidence="8" id="KW-1185">Reference proteome</keyword>
<dbReference type="InterPro" id="IPR028082">
    <property type="entry name" value="Peripla_BP_I"/>
</dbReference>
<proteinExistence type="inferred from homology"/>
<keyword evidence="3 5" id="KW-0732">Signal</keyword>
<evidence type="ECO:0000256" key="3">
    <source>
        <dbReference type="ARBA" id="ARBA00022729"/>
    </source>
</evidence>
<dbReference type="EMBL" id="NJGV01000028">
    <property type="protein sequence ID" value="OWY32248.1"/>
    <property type="molecule type" value="Genomic_DNA"/>
</dbReference>
<dbReference type="AlphaFoldDB" id="A0A225SSC9"/>
<keyword evidence="2" id="KW-0813">Transport</keyword>
<reference evidence="7 8" key="1">
    <citation type="journal article" date="2010" name="Int. J. Syst. Evol. Microbiol.">
        <title>Reclassification of Herbaspirillum putei as a later heterotypic synonym of Herbaspirillum huttiense, with the description of H. huttiense subsp. huttiense subsp. nov. and H. huttiense subsp. putei subsp. nov., comb. nov., and description of Herbaspirillum aquaticum sp. nov.</title>
        <authorList>
            <person name="Dobritsa A.P."/>
            <person name="Reddy M.C."/>
            <person name="Samadpour M."/>
        </authorList>
    </citation>
    <scope>NUCLEOTIDE SEQUENCE [LARGE SCALE GENOMIC DNA]</scope>
    <source>
        <strain evidence="7 8">IEH 4430</strain>
    </source>
</reference>
<dbReference type="Gene3D" id="3.40.50.2300">
    <property type="match status" value="2"/>
</dbReference>
<feature type="domain" description="Leucine-binding protein" evidence="6">
    <location>
        <begin position="38"/>
        <end position="378"/>
    </location>
</feature>
<dbReference type="PANTHER" id="PTHR47235">
    <property type="entry name" value="BLR6548 PROTEIN"/>
    <property type="match status" value="1"/>
</dbReference>
<evidence type="ECO:0000313" key="7">
    <source>
        <dbReference type="EMBL" id="OWY32248.1"/>
    </source>
</evidence>
<evidence type="ECO:0000256" key="2">
    <source>
        <dbReference type="ARBA" id="ARBA00022448"/>
    </source>
</evidence>